<gene>
    <name evidence="2" type="ORF">SAMN02982917_2342</name>
</gene>
<dbReference type="Proteomes" id="UP000192936">
    <property type="component" value="Unassembled WGS sequence"/>
</dbReference>
<evidence type="ECO:0000313" key="2">
    <source>
        <dbReference type="EMBL" id="SMF47777.1"/>
    </source>
</evidence>
<name>A0A1X7F854_9PROT</name>
<sequence>MARIRSTHPGQWTDEEFVECQPLARLLALALRNEADDQGVFEWKPTTLKMRLMPADNVDVGALLAELEAHRLVVKFEVAGKVYGAIRNFVQYQRVKKPSKVHPLPAELRKWVRMDLWPKGKGSEPDADQEEDGSEPEATPKAASSEPRTPSKARSSEQKAVQGDSGSPSVPHQFGTGGEIAPQRKEEGGRREEEGRSRIGESSAGGRPPAGAHEAGRPADGLDDGISAVRQGVADGFERWFDLPDRPLSPADGELFADWIAAGTERGLSPADTAAAVVEEVQRQFRQLAGKDAGPPRSLRAVLDRDVRAAIANARPGSKPKPLPEVPEPYAGQFDRVTFANWIAPCQIAVADGVAKVSAPNSLIRERVAGQFAGSLKAALGVDDIEISIAAGQGRNAA</sequence>
<evidence type="ECO:0000256" key="1">
    <source>
        <dbReference type="SAM" id="MobiDB-lite"/>
    </source>
</evidence>
<evidence type="ECO:0008006" key="4">
    <source>
        <dbReference type="Google" id="ProtNLM"/>
    </source>
</evidence>
<dbReference type="AlphaFoldDB" id="A0A1X7F854"/>
<feature type="region of interest" description="Disordered" evidence="1">
    <location>
        <begin position="117"/>
        <end position="225"/>
    </location>
</feature>
<accession>A0A1X7F854</accession>
<reference evidence="2 3" key="1">
    <citation type="submission" date="2017-04" db="EMBL/GenBank/DDBJ databases">
        <authorList>
            <person name="Afonso C.L."/>
            <person name="Miller P.J."/>
            <person name="Scott M.A."/>
            <person name="Spackman E."/>
            <person name="Goraichik I."/>
            <person name="Dimitrov K.M."/>
            <person name="Suarez D.L."/>
            <person name="Swayne D.E."/>
        </authorList>
    </citation>
    <scope>NUCLEOTIDE SEQUENCE [LARGE SCALE GENOMIC DNA]</scope>
    <source>
        <strain evidence="2 3">A2P</strain>
    </source>
</reference>
<dbReference type="EMBL" id="FXAK01000005">
    <property type="protein sequence ID" value="SMF47777.1"/>
    <property type="molecule type" value="Genomic_DNA"/>
</dbReference>
<proteinExistence type="predicted"/>
<feature type="compositionally biased region" description="Acidic residues" evidence="1">
    <location>
        <begin position="125"/>
        <end position="135"/>
    </location>
</feature>
<organism evidence="2 3">
    <name type="scientific">Azospirillum oryzae</name>
    <dbReference type="NCBI Taxonomy" id="286727"/>
    <lineage>
        <taxon>Bacteria</taxon>
        <taxon>Pseudomonadati</taxon>
        <taxon>Pseudomonadota</taxon>
        <taxon>Alphaproteobacteria</taxon>
        <taxon>Rhodospirillales</taxon>
        <taxon>Azospirillaceae</taxon>
        <taxon>Azospirillum</taxon>
    </lineage>
</organism>
<dbReference type="OrthoDB" id="7211084at2"/>
<protein>
    <recommendedName>
        <fullName evidence="4">DnaA N-terminal domain-containing protein</fullName>
    </recommendedName>
</protein>
<dbReference type="RefSeq" id="WP_085085451.1">
    <property type="nucleotide sequence ID" value="NZ_FXAK01000005.1"/>
</dbReference>
<feature type="compositionally biased region" description="Basic and acidic residues" evidence="1">
    <location>
        <begin position="182"/>
        <end position="199"/>
    </location>
</feature>
<dbReference type="STRING" id="286727.SAMN02982917_2342"/>
<evidence type="ECO:0000313" key="3">
    <source>
        <dbReference type="Proteomes" id="UP000192936"/>
    </source>
</evidence>